<name>A0A165ETS2_EXIGL</name>
<sequence length="117" mass="12241">MPIPTAKPSWNHTVPMSAAYSARPTNSSTSVLSLPTPLFGPKWLSPYGAESLSSRLAPSDVAAHPAPTTGSSVSRPVDARRMQMSGQVCEKFNEGSNLHARAGHPADPAGDLSSSRT</sequence>
<dbReference type="OrthoDB" id="2355984at2759"/>
<evidence type="ECO:0000256" key="1">
    <source>
        <dbReference type="SAM" id="MobiDB-lite"/>
    </source>
</evidence>
<dbReference type="Proteomes" id="UP000077266">
    <property type="component" value="Unassembled WGS sequence"/>
</dbReference>
<feature type="region of interest" description="Disordered" evidence="1">
    <location>
        <begin position="54"/>
        <end position="117"/>
    </location>
</feature>
<organism evidence="2 3">
    <name type="scientific">Exidia glandulosa HHB12029</name>
    <dbReference type="NCBI Taxonomy" id="1314781"/>
    <lineage>
        <taxon>Eukaryota</taxon>
        <taxon>Fungi</taxon>
        <taxon>Dikarya</taxon>
        <taxon>Basidiomycota</taxon>
        <taxon>Agaricomycotina</taxon>
        <taxon>Agaricomycetes</taxon>
        <taxon>Auriculariales</taxon>
        <taxon>Exidiaceae</taxon>
        <taxon>Exidia</taxon>
    </lineage>
</organism>
<evidence type="ECO:0000313" key="3">
    <source>
        <dbReference type="Proteomes" id="UP000077266"/>
    </source>
</evidence>
<proteinExistence type="predicted"/>
<evidence type="ECO:0000313" key="2">
    <source>
        <dbReference type="EMBL" id="KZV87665.1"/>
    </source>
</evidence>
<dbReference type="EMBL" id="KV426118">
    <property type="protein sequence ID" value="KZV87665.1"/>
    <property type="molecule type" value="Genomic_DNA"/>
</dbReference>
<keyword evidence="3" id="KW-1185">Reference proteome</keyword>
<reference evidence="2 3" key="1">
    <citation type="journal article" date="2016" name="Mol. Biol. Evol.">
        <title>Comparative Genomics of Early-Diverging Mushroom-Forming Fungi Provides Insights into the Origins of Lignocellulose Decay Capabilities.</title>
        <authorList>
            <person name="Nagy L.G."/>
            <person name="Riley R."/>
            <person name="Tritt A."/>
            <person name="Adam C."/>
            <person name="Daum C."/>
            <person name="Floudas D."/>
            <person name="Sun H."/>
            <person name="Yadav J.S."/>
            <person name="Pangilinan J."/>
            <person name="Larsson K.H."/>
            <person name="Matsuura K."/>
            <person name="Barry K."/>
            <person name="Labutti K."/>
            <person name="Kuo R."/>
            <person name="Ohm R.A."/>
            <person name="Bhattacharya S.S."/>
            <person name="Shirouzu T."/>
            <person name="Yoshinaga Y."/>
            <person name="Martin F.M."/>
            <person name="Grigoriev I.V."/>
            <person name="Hibbett D.S."/>
        </authorList>
    </citation>
    <scope>NUCLEOTIDE SEQUENCE [LARGE SCALE GENOMIC DNA]</scope>
    <source>
        <strain evidence="2 3">HHB12029</strain>
    </source>
</reference>
<protein>
    <submittedName>
        <fullName evidence="2">Uncharacterized protein</fullName>
    </submittedName>
</protein>
<gene>
    <name evidence="2" type="ORF">EXIGLDRAFT_773384</name>
</gene>
<accession>A0A165ETS2</accession>
<dbReference type="InParanoid" id="A0A165ETS2"/>
<dbReference type="AlphaFoldDB" id="A0A165ETS2"/>